<comment type="similarity">
    <text evidence="1">Belongs to the short-chain dehydrogenases/reductases (SDR) family.</text>
</comment>
<accession>A0ABY6U054</accession>
<gene>
    <name evidence="4" type="ORF">CLO192961_LOCUS132677</name>
</gene>
<organism evidence="4 5">
    <name type="scientific">Bionectria ochroleuca</name>
    <name type="common">Gliocladium roseum</name>
    <dbReference type="NCBI Taxonomy" id="29856"/>
    <lineage>
        <taxon>Eukaryota</taxon>
        <taxon>Fungi</taxon>
        <taxon>Dikarya</taxon>
        <taxon>Ascomycota</taxon>
        <taxon>Pezizomycotina</taxon>
        <taxon>Sordariomycetes</taxon>
        <taxon>Hypocreomycetidae</taxon>
        <taxon>Hypocreales</taxon>
        <taxon>Bionectriaceae</taxon>
        <taxon>Clonostachys</taxon>
    </lineage>
</organism>
<evidence type="ECO:0000256" key="3">
    <source>
        <dbReference type="ARBA" id="ARBA00023002"/>
    </source>
</evidence>
<dbReference type="InterPro" id="IPR002347">
    <property type="entry name" value="SDR_fam"/>
</dbReference>
<dbReference type="Proteomes" id="UP000766486">
    <property type="component" value="Unassembled WGS sequence"/>
</dbReference>
<dbReference type="EMBL" id="CABFNS010000715">
    <property type="protein sequence ID" value="VUC24122.1"/>
    <property type="molecule type" value="Genomic_DNA"/>
</dbReference>
<name>A0ABY6U054_BIOOC</name>
<dbReference type="InterPro" id="IPR020904">
    <property type="entry name" value="Sc_DH/Rdtase_CS"/>
</dbReference>
<dbReference type="SUPFAM" id="SSF51735">
    <property type="entry name" value="NAD(P)-binding Rossmann-fold domains"/>
    <property type="match status" value="1"/>
</dbReference>
<evidence type="ECO:0000313" key="5">
    <source>
        <dbReference type="Proteomes" id="UP000766486"/>
    </source>
</evidence>
<proteinExistence type="inferred from homology"/>
<evidence type="ECO:0000313" key="4">
    <source>
        <dbReference type="EMBL" id="VUC24122.1"/>
    </source>
</evidence>
<evidence type="ECO:0000256" key="2">
    <source>
        <dbReference type="ARBA" id="ARBA00022857"/>
    </source>
</evidence>
<dbReference type="PRINTS" id="PR00081">
    <property type="entry name" value="GDHRDH"/>
</dbReference>
<dbReference type="PANTHER" id="PTHR44229:SF4">
    <property type="entry name" value="15-HYDROXYPROSTAGLANDIN DEHYDROGENASE [NAD(+)]"/>
    <property type="match status" value="1"/>
</dbReference>
<comment type="caution">
    <text evidence="4">The sequence shown here is derived from an EMBL/GenBank/DDBJ whole genome shotgun (WGS) entry which is preliminary data.</text>
</comment>
<keyword evidence="3" id="KW-0560">Oxidoreductase</keyword>
<sequence>MTHIIANPEAFLALKDITIVITGGAIGIGREVAIEAHRTETVSFLIPFPSVADIWSQILSGPAGHGANVVIGDVAVEAGESLQKSLDSRCVFVRCNTASYQDQLSLFKKAHNRFGNIHVVIANAAVVGYSDCFDGTDDIEVEPSMREVDINLVGVMYTARIGLHYLKRSGGGDLIMTSSIAGFKETAYLTPYVASKHGVIGILRGLRINAQEGIRINVVCPWMTRTGMTKGIETGWIERNLPVNEPADVARAILICATANRAHPQKNHQQVKLPFHGKIVFVGGGEAYEIEDRLQSLEPEWLGEENSRVLKLGQAYLHNGETSWAH</sequence>
<dbReference type="PROSITE" id="PS00061">
    <property type="entry name" value="ADH_SHORT"/>
    <property type="match status" value="1"/>
</dbReference>
<keyword evidence="5" id="KW-1185">Reference proteome</keyword>
<dbReference type="Gene3D" id="3.40.50.720">
    <property type="entry name" value="NAD(P)-binding Rossmann-like Domain"/>
    <property type="match status" value="1"/>
</dbReference>
<evidence type="ECO:0000256" key="1">
    <source>
        <dbReference type="ARBA" id="ARBA00006484"/>
    </source>
</evidence>
<dbReference type="Pfam" id="PF00106">
    <property type="entry name" value="adh_short"/>
    <property type="match status" value="1"/>
</dbReference>
<keyword evidence="2" id="KW-0521">NADP</keyword>
<protein>
    <submittedName>
        <fullName evidence="4">Uncharacterized protein</fullName>
    </submittedName>
</protein>
<dbReference type="PANTHER" id="PTHR44229">
    <property type="entry name" value="15-HYDROXYPROSTAGLANDIN DEHYDROGENASE [NAD(+)]"/>
    <property type="match status" value="1"/>
</dbReference>
<reference evidence="4 5" key="1">
    <citation type="submission" date="2019-06" db="EMBL/GenBank/DDBJ databases">
        <authorList>
            <person name="Broberg M."/>
        </authorList>
    </citation>
    <scope>NUCLEOTIDE SEQUENCE [LARGE SCALE GENOMIC DNA]</scope>
</reference>
<dbReference type="InterPro" id="IPR036291">
    <property type="entry name" value="NAD(P)-bd_dom_sf"/>
</dbReference>